<dbReference type="AlphaFoldDB" id="A0A4Y9Z7X5"/>
<sequence>MSDQNKALIAPAATLSLAEAAAMTGQNYTRPLFETHRNDAESRALARKDLETRMISRTNAVHTDFSWATRTLITSLPAGDPAISMLAGRLAQDNALAPIHTLPVEMFLVVLSYIVDGSRTKYAPLSIVGAVCTSWRRIIVSSPSLWTSINLCKRVDFALALDRSCNAPINVTFNGNPCANTLPDIYAAISHHATHIASLEFRLPSYPRPNATLLENFPSSFPLLHTLIFRSYTDLKIPPGESFLLRNTSIGNSAMPVLRKLCLNRVSLPWTLPFFRGLVDLHIELDVEEPVFLNLEVFRDGLASCPQLESLLLHGVGPVPTESKSDIAAVPVPLPNLHMLDLHYCELGSATCAELVVGSIGMIPPTVDLSIGFRGLDDNFVSLQAYPGSADTSRLHFADHSGWNPRMHWLFNRFPAVREARYSISRPSLPEELDSLSAMLADPYLQQLEILTTHYVPLGVLATILKTRGTGMLKQPTLWSAATPGTETDEREDLEFLKEQVGDVYVDLFWEEI</sequence>
<dbReference type="STRING" id="205917.A0A4Y9Z7X5"/>
<protein>
    <recommendedName>
        <fullName evidence="1">F-box domain-containing protein</fullName>
    </recommendedName>
</protein>
<name>A0A4Y9Z7X5_9AGAM</name>
<dbReference type="InterPro" id="IPR001810">
    <property type="entry name" value="F-box_dom"/>
</dbReference>
<evidence type="ECO:0000313" key="2">
    <source>
        <dbReference type="EMBL" id="TFY70137.1"/>
    </source>
</evidence>
<dbReference type="SUPFAM" id="SSF52047">
    <property type="entry name" value="RNI-like"/>
    <property type="match status" value="1"/>
</dbReference>
<proteinExistence type="predicted"/>
<comment type="caution">
    <text evidence="2">The sequence shown here is derived from an EMBL/GenBank/DDBJ whole genome shotgun (WGS) entry which is preliminary data.</text>
</comment>
<organism evidence="2 3">
    <name type="scientific">Dentipellis fragilis</name>
    <dbReference type="NCBI Taxonomy" id="205917"/>
    <lineage>
        <taxon>Eukaryota</taxon>
        <taxon>Fungi</taxon>
        <taxon>Dikarya</taxon>
        <taxon>Basidiomycota</taxon>
        <taxon>Agaricomycotina</taxon>
        <taxon>Agaricomycetes</taxon>
        <taxon>Russulales</taxon>
        <taxon>Hericiaceae</taxon>
        <taxon>Dentipellis</taxon>
    </lineage>
</organism>
<evidence type="ECO:0000313" key="3">
    <source>
        <dbReference type="Proteomes" id="UP000298327"/>
    </source>
</evidence>
<feature type="domain" description="F-box" evidence="1">
    <location>
        <begin position="100"/>
        <end position="151"/>
    </location>
</feature>
<dbReference type="Gene3D" id="3.80.10.10">
    <property type="entry name" value="Ribonuclease Inhibitor"/>
    <property type="match status" value="1"/>
</dbReference>
<gene>
    <name evidence="2" type="ORF">EVG20_g2878</name>
</gene>
<dbReference type="Gene3D" id="1.20.1280.50">
    <property type="match status" value="1"/>
</dbReference>
<dbReference type="OrthoDB" id="2884925at2759"/>
<dbReference type="SUPFAM" id="SSF81383">
    <property type="entry name" value="F-box domain"/>
    <property type="match status" value="1"/>
</dbReference>
<keyword evidence="3" id="KW-1185">Reference proteome</keyword>
<evidence type="ECO:0000259" key="1">
    <source>
        <dbReference type="Pfam" id="PF12937"/>
    </source>
</evidence>
<dbReference type="Proteomes" id="UP000298327">
    <property type="component" value="Unassembled WGS sequence"/>
</dbReference>
<dbReference type="InterPro" id="IPR036047">
    <property type="entry name" value="F-box-like_dom_sf"/>
</dbReference>
<dbReference type="InterPro" id="IPR032675">
    <property type="entry name" value="LRR_dom_sf"/>
</dbReference>
<reference evidence="2 3" key="1">
    <citation type="submission" date="2019-02" db="EMBL/GenBank/DDBJ databases">
        <title>Genome sequencing of the rare red list fungi Dentipellis fragilis.</title>
        <authorList>
            <person name="Buettner E."/>
            <person name="Kellner H."/>
        </authorList>
    </citation>
    <scope>NUCLEOTIDE SEQUENCE [LARGE SCALE GENOMIC DNA]</scope>
    <source>
        <strain evidence="2 3">DSM 105465</strain>
    </source>
</reference>
<dbReference type="Pfam" id="PF12937">
    <property type="entry name" value="F-box-like"/>
    <property type="match status" value="1"/>
</dbReference>
<accession>A0A4Y9Z7X5</accession>
<dbReference type="EMBL" id="SEOQ01000120">
    <property type="protein sequence ID" value="TFY70137.1"/>
    <property type="molecule type" value="Genomic_DNA"/>
</dbReference>